<proteinExistence type="predicted"/>
<evidence type="ECO:0000313" key="3">
    <source>
        <dbReference type="Proteomes" id="UP000265325"/>
    </source>
</evidence>
<dbReference type="Proteomes" id="UP000265325">
    <property type="component" value="Unassembled WGS sequence"/>
</dbReference>
<evidence type="ECO:0000313" key="2">
    <source>
        <dbReference type="EMBL" id="KKZ73434.1"/>
    </source>
</evidence>
<accession>A0A2P2GPL5</accession>
<keyword evidence="1" id="KW-0732">Signal</keyword>
<dbReference type="AlphaFoldDB" id="A0A2P2GPL5"/>
<dbReference type="EMBL" id="LAQS01000017">
    <property type="protein sequence ID" value="KKZ73434.1"/>
    <property type="molecule type" value="Genomic_DNA"/>
</dbReference>
<dbReference type="RefSeq" id="WP_046907965.1">
    <property type="nucleotide sequence ID" value="NZ_BAAAXG010000026.1"/>
</dbReference>
<name>A0A2P2GPL5_STREW</name>
<feature type="signal peptide" evidence="1">
    <location>
        <begin position="1"/>
        <end position="27"/>
    </location>
</feature>
<protein>
    <recommendedName>
        <fullName evidence="4">Secreted protein</fullName>
    </recommendedName>
</protein>
<sequence length="133" mass="13841">MRALYSRAPALLSAAALLAGLAGLAVAAEVRAAPAPAEAAPAAPAAGRAERDQDVGASCRTVVEGSSVTAHCQNPYPRTDRVRLHIECERWWDVDSDSAAVAVGPADYAQVTGHCWKEVRSAWITHEPAAPGS</sequence>
<evidence type="ECO:0008006" key="4">
    <source>
        <dbReference type="Google" id="ProtNLM"/>
    </source>
</evidence>
<reference evidence="2 3" key="1">
    <citation type="submission" date="2015-05" db="EMBL/GenBank/DDBJ databases">
        <title>Draft Genome assembly of Streptomyces showdoensis.</title>
        <authorList>
            <person name="Thapa K.K."/>
            <person name="Metsa-Ketela M."/>
        </authorList>
    </citation>
    <scope>NUCLEOTIDE SEQUENCE [LARGE SCALE GENOMIC DNA]</scope>
    <source>
        <strain evidence="2 3">ATCC 15227</strain>
    </source>
</reference>
<keyword evidence="3" id="KW-1185">Reference proteome</keyword>
<organism evidence="2 3">
    <name type="scientific">Streptomyces showdoensis</name>
    <dbReference type="NCBI Taxonomy" id="68268"/>
    <lineage>
        <taxon>Bacteria</taxon>
        <taxon>Bacillati</taxon>
        <taxon>Actinomycetota</taxon>
        <taxon>Actinomycetes</taxon>
        <taxon>Kitasatosporales</taxon>
        <taxon>Streptomycetaceae</taxon>
        <taxon>Streptomyces</taxon>
    </lineage>
</organism>
<evidence type="ECO:0000256" key="1">
    <source>
        <dbReference type="SAM" id="SignalP"/>
    </source>
</evidence>
<comment type="caution">
    <text evidence="2">The sequence shown here is derived from an EMBL/GenBank/DDBJ whole genome shotgun (WGS) entry which is preliminary data.</text>
</comment>
<feature type="chain" id="PRO_5015104776" description="Secreted protein" evidence="1">
    <location>
        <begin position="28"/>
        <end position="133"/>
    </location>
</feature>
<gene>
    <name evidence="2" type="ORF">VO63_13430</name>
</gene>
<dbReference type="OrthoDB" id="4326086at2"/>